<evidence type="ECO:0000256" key="1">
    <source>
        <dbReference type="SAM" id="SignalP"/>
    </source>
</evidence>
<dbReference type="InterPro" id="IPR008969">
    <property type="entry name" value="CarboxyPept-like_regulatory"/>
</dbReference>
<sequence precursor="true">MPSRRDSFYDRRCAFAICLGLLGIAGLGCSADPHGPDATVTGTVTQAGQPLVDAMVAFEPAADKGRGAFGLTDAQGRYELRFDSQRMGVKSGEYVVYITDAQLADDGAARTTGRIPKKYGENSPLQRTVEPGGNTIDFVLESK</sequence>
<dbReference type="EMBL" id="SJPF01000004">
    <property type="protein sequence ID" value="TWT31894.1"/>
    <property type="molecule type" value="Genomic_DNA"/>
</dbReference>
<protein>
    <recommendedName>
        <fullName evidence="4">Nickel uptake substrate-specific transmembrane region</fullName>
    </recommendedName>
</protein>
<name>A0A5C5UZV2_9BACT</name>
<dbReference type="OrthoDB" id="286727at2"/>
<dbReference type="SUPFAM" id="SSF49464">
    <property type="entry name" value="Carboxypeptidase regulatory domain-like"/>
    <property type="match status" value="1"/>
</dbReference>
<keyword evidence="3" id="KW-1185">Reference proteome</keyword>
<feature type="chain" id="PRO_5022946685" description="Nickel uptake substrate-specific transmembrane region" evidence="1">
    <location>
        <begin position="32"/>
        <end position="143"/>
    </location>
</feature>
<organism evidence="2 3">
    <name type="scientific">Blastopirellula retiformator</name>
    <dbReference type="NCBI Taxonomy" id="2527970"/>
    <lineage>
        <taxon>Bacteria</taxon>
        <taxon>Pseudomonadati</taxon>
        <taxon>Planctomycetota</taxon>
        <taxon>Planctomycetia</taxon>
        <taxon>Pirellulales</taxon>
        <taxon>Pirellulaceae</taxon>
        <taxon>Blastopirellula</taxon>
    </lineage>
</organism>
<gene>
    <name evidence="2" type="ORF">Enr8_38190</name>
</gene>
<keyword evidence="1" id="KW-0732">Signal</keyword>
<comment type="caution">
    <text evidence="2">The sequence shown here is derived from an EMBL/GenBank/DDBJ whole genome shotgun (WGS) entry which is preliminary data.</text>
</comment>
<evidence type="ECO:0000313" key="3">
    <source>
        <dbReference type="Proteomes" id="UP000318878"/>
    </source>
</evidence>
<dbReference type="RefSeq" id="WP_146434411.1">
    <property type="nucleotide sequence ID" value="NZ_SJPF01000004.1"/>
</dbReference>
<accession>A0A5C5UZV2</accession>
<reference evidence="2 3" key="1">
    <citation type="submission" date="2019-02" db="EMBL/GenBank/DDBJ databases">
        <title>Deep-cultivation of Planctomycetes and their phenomic and genomic characterization uncovers novel biology.</title>
        <authorList>
            <person name="Wiegand S."/>
            <person name="Jogler M."/>
            <person name="Boedeker C."/>
            <person name="Pinto D."/>
            <person name="Vollmers J."/>
            <person name="Rivas-Marin E."/>
            <person name="Kohn T."/>
            <person name="Peeters S.H."/>
            <person name="Heuer A."/>
            <person name="Rast P."/>
            <person name="Oberbeckmann S."/>
            <person name="Bunk B."/>
            <person name="Jeske O."/>
            <person name="Meyerdierks A."/>
            <person name="Storesund J.E."/>
            <person name="Kallscheuer N."/>
            <person name="Luecker S."/>
            <person name="Lage O.M."/>
            <person name="Pohl T."/>
            <person name="Merkel B.J."/>
            <person name="Hornburger P."/>
            <person name="Mueller R.-W."/>
            <person name="Bruemmer F."/>
            <person name="Labrenz M."/>
            <person name="Spormann A.M."/>
            <person name="Op Den Camp H."/>
            <person name="Overmann J."/>
            <person name="Amann R."/>
            <person name="Jetten M.S.M."/>
            <person name="Mascher T."/>
            <person name="Medema M.H."/>
            <person name="Devos D.P."/>
            <person name="Kaster A.-K."/>
            <person name="Ovreas L."/>
            <person name="Rohde M."/>
            <person name="Galperin M.Y."/>
            <person name="Jogler C."/>
        </authorList>
    </citation>
    <scope>NUCLEOTIDE SEQUENCE [LARGE SCALE GENOMIC DNA]</scope>
    <source>
        <strain evidence="2 3">Enr8</strain>
    </source>
</reference>
<proteinExistence type="predicted"/>
<evidence type="ECO:0000313" key="2">
    <source>
        <dbReference type="EMBL" id="TWT31894.1"/>
    </source>
</evidence>
<dbReference type="Proteomes" id="UP000318878">
    <property type="component" value="Unassembled WGS sequence"/>
</dbReference>
<feature type="signal peptide" evidence="1">
    <location>
        <begin position="1"/>
        <end position="31"/>
    </location>
</feature>
<evidence type="ECO:0008006" key="4">
    <source>
        <dbReference type="Google" id="ProtNLM"/>
    </source>
</evidence>
<dbReference type="PROSITE" id="PS51257">
    <property type="entry name" value="PROKAR_LIPOPROTEIN"/>
    <property type="match status" value="1"/>
</dbReference>
<dbReference type="AlphaFoldDB" id="A0A5C5UZV2"/>